<name>A0ABV8V038_9GAMM</name>
<reference evidence="2" key="1">
    <citation type="journal article" date="2019" name="Int. J. Syst. Evol. Microbiol.">
        <title>The Global Catalogue of Microorganisms (GCM) 10K type strain sequencing project: providing services to taxonomists for standard genome sequencing and annotation.</title>
        <authorList>
            <consortium name="The Broad Institute Genomics Platform"/>
            <consortium name="The Broad Institute Genome Sequencing Center for Infectious Disease"/>
            <person name="Wu L."/>
            <person name="Ma J."/>
        </authorList>
    </citation>
    <scope>NUCLEOTIDE SEQUENCE [LARGE SCALE GENOMIC DNA]</scope>
    <source>
        <strain evidence="2">CECT 8570</strain>
    </source>
</reference>
<organism evidence="1 2">
    <name type="scientific">Simiduia curdlanivorans</name>
    <dbReference type="NCBI Taxonomy" id="1492769"/>
    <lineage>
        <taxon>Bacteria</taxon>
        <taxon>Pseudomonadati</taxon>
        <taxon>Pseudomonadota</taxon>
        <taxon>Gammaproteobacteria</taxon>
        <taxon>Cellvibrionales</taxon>
        <taxon>Cellvibrionaceae</taxon>
        <taxon>Simiduia</taxon>
    </lineage>
</organism>
<dbReference type="InterPro" id="IPR004194">
    <property type="entry name" value="Restrct_endonuc_II_BamHI"/>
</dbReference>
<protein>
    <recommendedName>
        <fullName evidence="3">Restriction endonuclease</fullName>
    </recommendedName>
</protein>
<keyword evidence="2" id="KW-1185">Reference proteome</keyword>
<accession>A0ABV8V038</accession>
<dbReference type="Pfam" id="PF02923">
    <property type="entry name" value="BamHI"/>
    <property type="match status" value="1"/>
</dbReference>
<dbReference type="EMBL" id="JBHSCX010000003">
    <property type="protein sequence ID" value="MFC4361198.1"/>
    <property type="molecule type" value="Genomic_DNA"/>
</dbReference>
<dbReference type="InterPro" id="IPR011338">
    <property type="entry name" value="BamHI/BglII/BstY"/>
</dbReference>
<evidence type="ECO:0000313" key="2">
    <source>
        <dbReference type="Proteomes" id="UP001595840"/>
    </source>
</evidence>
<dbReference type="InterPro" id="IPR011335">
    <property type="entry name" value="Restrct_endonuc-II-like"/>
</dbReference>
<dbReference type="Gene3D" id="3.40.91.20">
    <property type="match status" value="1"/>
</dbReference>
<dbReference type="RefSeq" id="WP_290260135.1">
    <property type="nucleotide sequence ID" value="NZ_JAUFQG010000004.1"/>
</dbReference>
<proteinExistence type="predicted"/>
<comment type="caution">
    <text evidence="1">The sequence shown here is derived from an EMBL/GenBank/DDBJ whole genome shotgun (WGS) entry which is preliminary data.</text>
</comment>
<evidence type="ECO:0008006" key="3">
    <source>
        <dbReference type="Google" id="ProtNLM"/>
    </source>
</evidence>
<evidence type="ECO:0000313" key="1">
    <source>
        <dbReference type="EMBL" id="MFC4361198.1"/>
    </source>
</evidence>
<dbReference type="Proteomes" id="UP001595840">
    <property type="component" value="Unassembled WGS sequence"/>
</dbReference>
<sequence length="197" mass="22108">MKIIRREVLINKGSFPAKEKYLAQIDEAISKVVWPLGRNNFTINPVPKGNGVKIIKDACMQHLELNGWKLEERLQILTDAKPGPLDAVKPIGNSQFLALEWETGNISSSHRALNKMACGMLENKLVGGVLVLPSRPFYTYLTDRVGNFQELSPYFTMYKNLNLLQGYLAVYEIEHDNLDSSVPLIPKGTDGMAKFSK</sequence>
<dbReference type="SUPFAM" id="SSF52980">
    <property type="entry name" value="Restriction endonuclease-like"/>
    <property type="match status" value="1"/>
</dbReference>
<gene>
    <name evidence="1" type="ORF">ACFOX3_02730</name>
</gene>
<dbReference type="CDD" id="cd00942">
    <property type="entry name" value="BamHI-like"/>
    <property type="match status" value="1"/>
</dbReference>